<dbReference type="Gene3D" id="3.50.50.60">
    <property type="entry name" value="FAD/NAD(P)-binding domain"/>
    <property type="match status" value="1"/>
</dbReference>
<dbReference type="Pfam" id="PF01266">
    <property type="entry name" value="DAO"/>
    <property type="match status" value="1"/>
</dbReference>
<keyword evidence="4" id="KW-1185">Reference proteome</keyword>
<evidence type="ECO:0000256" key="1">
    <source>
        <dbReference type="ARBA" id="ARBA00023002"/>
    </source>
</evidence>
<evidence type="ECO:0000259" key="2">
    <source>
        <dbReference type="Pfam" id="PF01266"/>
    </source>
</evidence>
<comment type="caution">
    <text evidence="3">The sequence shown here is derived from an EMBL/GenBank/DDBJ whole genome shotgun (WGS) entry which is preliminary data.</text>
</comment>
<dbReference type="AlphaFoldDB" id="A0AA37X1C9"/>
<feature type="domain" description="FAD dependent oxidoreductase" evidence="2">
    <location>
        <begin position="30"/>
        <end position="381"/>
    </location>
</feature>
<dbReference type="PANTHER" id="PTHR13847">
    <property type="entry name" value="SARCOSINE DEHYDROGENASE-RELATED"/>
    <property type="match status" value="1"/>
</dbReference>
<dbReference type="PANTHER" id="PTHR13847:SF281">
    <property type="entry name" value="FAD DEPENDENT OXIDOREDUCTASE DOMAIN-CONTAINING PROTEIN"/>
    <property type="match status" value="1"/>
</dbReference>
<proteinExistence type="predicted"/>
<protein>
    <submittedName>
        <fullName evidence="3">Oxidoreductase</fullName>
    </submittedName>
</protein>
<dbReference type="InterPro" id="IPR006076">
    <property type="entry name" value="FAD-dep_OxRdtase"/>
</dbReference>
<dbReference type="GO" id="GO:0005737">
    <property type="term" value="C:cytoplasm"/>
    <property type="evidence" value="ECO:0007669"/>
    <property type="project" value="TreeGrafter"/>
</dbReference>
<dbReference type="PRINTS" id="PR00420">
    <property type="entry name" value="RNGMNOXGNASE"/>
</dbReference>
<dbReference type="Gene3D" id="3.30.9.10">
    <property type="entry name" value="D-Amino Acid Oxidase, subunit A, domain 2"/>
    <property type="match status" value="1"/>
</dbReference>
<dbReference type="SUPFAM" id="SSF51905">
    <property type="entry name" value="FAD/NAD(P)-binding domain"/>
    <property type="match status" value="1"/>
</dbReference>
<dbReference type="EMBL" id="BSPP01000010">
    <property type="protein sequence ID" value="GLS87812.1"/>
    <property type="molecule type" value="Genomic_DNA"/>
</dbReference>
<gene>
    <name evidence="3" type="primary">ordL3</name>
    <name evidence="3" type="ORF">GCM10010873_27860</name>
</gene>
<dbReference type="InterPro" id="IPR036188">
    <property type="entry name" value="FAD/NAD-bd_sf"/>
</dbReference>
<sequence>MPLPYPATYYAQSLNDSAARPALRGIEQADAIVVGGGLAGLITALELAKGGLKPIVLEQHVVGWGASGRNGGIVSPAFACGADAIAARVGVPAARALHKLTIEGVARVRGYIDDLGISGADPIPGLLNLRRFDRSDDLHAYAAQFADDFGYELTYLNRAAIRERLVSNRYYHGLVDAQAFHIHPLNYLRGLAAELERLGGRIYEGSAAGQVRFSGAEKSVKTAQGEARAPRVVFATGGYTGGLVPRLRRAVLPIATYMMVSEVAPDLIASAIRTREAVLDDRRASDYYRVIEGGNRLLWGGRITTRAADAAGVAQELRREMIGAFPQLAGLKTELSWSGQMGYARHLMPQVGMMEPGAWHITAFGGHGLNTTAVAGKVLAEAILGESDRLAMFAGFGLDWAGGPLGLAAAQATYWKLQLQDWWRER</sequence>
<evidence type="ECO:0000313" key="3">
    <source>
        <dbReference type="EMBL" id="GLS87812.1"/>
    </source>
</evidence>
<reference evidence="3 4" key="1">
    <citation type="journal article" date="2014" name="Int. J. Syst. Evol. Microbiol.">
        <title>Complete genome sequence of Corynebacterium casei LMG S-19264T (=DSM 44701T), isolated from a smear-ripened cheese.</title>
        <authorList>
            <consortium name="US DOE Joint Genome Institute (JGI-PGF)"/>
            <person name="Walter F."/>
            <person name="Albersmeier A."/>
            <person name="Kalinowski J."/>
            <person name="Ruckert C."/>
        </authorList>
    </citation>
    <scope>NUCLEOTIDE SEQUENCE [LARGE SCALE GENOMIC DNA]</scope>
    <source>
        <strain evidence="3 4">NBRC 111766</strain>
    </source>
</reference>
<dbReference type="Proteomes" id="UP001157355">
    <property type="component" value="Unassembled WGS sequence"/>
</dbReference>
<evidence type="ECO:0000313" key="4">
    <source>
        <dbReference type="Proteomes" id="UP001157355"/>
    </source>
</evidence>
<organism evidence="3 4">
    <name type="scientific">Cypionkella aquatica</name>
    <dbReference type="NCBI Taxonomy" id="1756042"/>
    <lineage>
        <taxon>Bacteria</taxon>
        <taxon>Pseudomonadati</taxon>
        <taxon>Pseudomonadota</taxon>
        <taxon>Alphaproteobacteria</taxon>
        <taxon>Rhodobacterales</taxon>
        <taxon>Paracoccaceae</taxon>
        <taxon>Cypionkella</taxon>
    </lineage>
</organism>
<keyword evidence="1" id="KW-0560">Oxidoreductase</keyword>
<name>A0AA37X1C9_9RHOB</name>
<dbReference type="GO" id="GO:0016491">
    <property type="term" value="F:oxidoreductase activity"/>
    <property type="evidence" value="ECO:0007669"/>
    <property type="project" value="UniProtKB-KW"/>
</dbReference>
<accession>A0AA37X1C9</accession>